<evidence type="ECO:0000313" key="5">
    <source>
        <dbReference type="Proteomes" id="UP000032458"/>
    </source>
</evidence>
<feature type="transmembrane region" description="Helical" evidence="2">
    <location>
        <begin position="12"/>
        <end position="35"/>
    </location>
</feature>
<name>A0A0D7CL93_9ACTN</name>
<gene>
    <name evidence="4" type="ORF">SNA_23690</name>
</gene>
<dbReference type="Proteomes" id="UP000032458">
    <property type="component" value="Unassembled WGS sequence"/>
</dbReference>
<dbReference type="InterPro" id="IPR018649">
    <property type="entry name" value="SHOCT"/>
</dbReference>
<sequence length="100" mass="11047">MYWYGHGGGGWGWFAMMLGIVLFWGLIILVGVLLFRAFARPAPRDGGGERTGWHFGPASGVPPTPERILAERYARGEIEDEEYERRLATLRSSRGGPAAP</sequence>
<evidence type="ECO:0000256" key="1">
    <source>
        <dbReference type="SAM" id="MobiDB-lite"/>
    </source>
</evidence>
<evidence type="ECO:0000259" key="3">
    <source>
        <dbReference type="Pfam" id="PF09851"/>
    </source>
</evidence>
<evidence type="ECO:0000256" key="2">
    <source>
        <dbReference type="SAM" id="Phobius"/>
    </source>
</evidence>
<organism evidence="4 5">
    <name type="scientific">Streptomyces natalensis ATCC 27448</name>
    <dbReference type="NCBI Taxonomy" id="1240678"/>
    <lineage>
        <taxon>Bacteria</taxon>
        <taxon>Bacillati</taxon>
        <taxon>Actinomycetota</taxon>
        <taxon>Actinomycetes</taxon>
        <taxon>Kitasatosporales</taxon>
        <taxon>Streptomycetaceae</taxon>
        <taxon>Streptomyces</taxon>
    </lineage>
</organism>
<feature type="domain" description="SHOCT" evidence="3">
    <location>
        <begin position="65"/>
        <end position="90"/>
    </location>
</feature>
<keyword evidence="2" id="KW-1133">Transmembrane helix</keyword>
<evidence type="ECO:0000313" key="4">
    <source>
        <dbReference type="EMBL" id="KIZ16202.1"/>
    </source>
</evidence>
<keyword evidence="2" id="KW-0472">Membrane</keyword>
<reference evidence="4 5" key="1">
    <citation type="submission" date="2014-09" db="EMBL/GenBank/DDBJ databases">
        <title>Draft genome sequence of Streptomyces natalensis ATCC 27448, producer of the antifungal pimaricin.</title>
        <authorList>
            <person name="Mendes M.V."/>
            <person name="Beites T."/>
            <person name="Pires S."/>
            <person name="Santos C.L."/>
            <person name="Moradas-Ferreira P."/>
        </authorList>
    </citation>
    <scope>NUCLEOTIDE SEQUENCE [LARGE SCALE GENOMIC DNA]</scope>
    <source>
        <strain evidence="4 5">ATCC 27448</strain>
    </source>
</reference>
<dbReference type="AlphaFoldDB" id="A0A0D7CL93"/>
<dbReference type="Pfam" id="PF09851">
    <property type="entry name" value="SHOCT"/>
    <property type="match status" value="1"/>
</dbReference>
<feature type="region of interest" description="Disordered" evidence="1">
    <location>
        <begin position="44"/>
        <end position="65"/>
    </location>
</feature>
<dbReference type="EMBL" id="JRKI01000029">
    <property type="protein sequence ID" value="KIZ16202.1"/>
    <property type="molecule type" value="Genomic_DNA"/>
</dbReference>
<keyword evidence="2" id="KW-0812">Transmembrane</keyword>
<keyword evidence="5" id="KW-1185">Reference proteome</keyword>
<proteinExistence type="predicted"/>
<comment type="caution">
    <text evidence="4">The sequence shown here is derived from an EMBL/GenBank/DDBJ whole genome shotgun (WGS) entry which is preliminary data.</text>
</comment>
<dbReference type="PATRIC" id="fig|1240678.4.peg.5042"/>
<protein>
    <recommendedName>
        <fullName evidence="3">SHOCT domain-containing protein</fullName>
    </recommendedName>
</protein>
<accession>A0A0D7CL93</accession>